<dbReference type="GO" id="GO:0006272">
    <property type="term" value="P:leading strand elongation"/>
    <property type="evidence" value="ECO:0007669"/>
    <property type="project" value="TreeGrafter"/>
</dbReference>
<dbReference type="PANTHER" id="PTHR45861:SF1">
    <property type="entry name" value="DNA POLYMERASE ALPHA CATALYTIC SUBUNIT"/>
    <property type="match status" value="1"/>
</dbReference>
<organism evidence="2">
    <name type="scientific">Gongylonema pulchrum</name>
    <dbReference type="NCBI Taxonomy" id="637853"/>
    <lineage>
        <taxon>Eukaryota</taxon>
        <taxon>Metazoa</taxon>
        <taxon>Ecdysozoa</taxon>
        <taxon>Nematoda</taxon>
        <taxon>Chromadorea</taxon>
        <taxon>Rhabditida</taxon>
        <taxon>Spirurina</taxon>
        <taxon>Spiruromorpha</taxon>
        <taxon>Spiruroidea</taxon>
        <taxon>Gongylonematidae</taxon>
        <taxon>Gongylonema</taxon>
    </lineage>
</organism>
<dbReference type="InterPro" id="IPR012337">
    <property type="entry name" value="RNaseH-like_sf"/>
</dbReference>
<dbReference type="Pfam" id="PF03104">
    <property type="entry name" value="DNA_pol_B_exo1"/>
    <property type="match status" value="1"/>
</dbReference>
<accession>A0A183DBT0</accession>
<protein>
    <submittedName>
        <fullName evidence="2">DNA_pol_B_exo1 domain-containing protein</fullName>
    </submittedName>
</protein>
<reference evidence="2" key="1">
    <citation type="submission" date="2016-06" db="UniProtKB">
        <authorList>
            <consortium name="WormBaseParasite"/>
        </authorList>
    </citation>
    <scope>IDENTIFICATION</scope>
</reference>
<dbReference type="GO" id="GO:1902975">
    <property type="term" value="P:mitotic DNA replication initiation"/>
    <property type="evidence" value="ECO:0007669"/>
    <property type="project" value="TreeGrafter"/>
</dbReference>
<evidence type="ECO:0000313" key="2">
    <source>
        <dbReference type="WBParaSite" id="GPUH_0000617901-mRNA-1"/>
    </source>
</evidence>
<dbReference type="SUPFAM" id="SSF53098">
    <property type="entry name" value="Ribonuclease H-like"/>
    <property type="match status" value="1"/>
</dbReference>
<dbReference type="Gene3D" id="3.30.420.10">
    <property type="entry name" value="Ribonuclease H-like superfamily/Ribonuclease H"/>
    <property type="match status" value="1"/>
</dbReference>
<dbReference type="GO" id="GO:0005658">
    <property type="term" value="C:alpha DNA polymerase:primase complex"/>
    <property type="evidence" value="ECO:0007669"/>
    <property type="project" value="TreeGrafter"/>
</dbReference>
<dbReference type="AlphaFoldDB" id="A0A183DBT0"/>
<dbReference type="GO" id="GO:0003887">
    <property type="term" value="F:DNA-directed DNA polymerase activity"/>
    <property type="evidence" value="ECO:0007669"/>
    <property type="project" value="TreeGrafter"/>
</dbReference>
<proteinExistence type="predicted"/>
<dbReference type="InterPro" id="IPR006133">
    <property type="entry name" value="DNA-dir_DNA_pol_B_exonuc"/>
</dbReference>
<dbReference type="GO" id="GO:0006273">
    <property type="term" value="P:lagging strand elongation"/>
    <property type="evidence" value="ECO:0007669"/>
    <property type="project" value="TreeGrafter"/>
</dbReference>
<evidence type="ECO:0000259" key="1">
    <source>
        <dbReference type="Pfam" id="PF03104"/>
    </source>
</evidence>
<dbReference type="GO" id="GO:0003688">
    <property type="term" value="F:DNA replication origin binding"/>
    <property type="evidence" value="ECO:0007669"/>
    <property type="project" value="TreeGrafter"/>
</dbReference>
<dbReference type="PANTHER" id="PTHR45861">
    <property type="entry name" value="DNA POLYMERASE ALPHA CATALYTIC SUBUNIT"/>
    <property type="match status" value="1"/>
</dbReference>
<sequence length="158" mass="17849">LRGSLKQAGLETIVHETTSERHMLNLFLCKLQKLDPDAFAGHDLSAQLSLLSSRLEKLKINNWSRVSRLKRAITIRQISSSKSSQWELTAGRFILDSRSSAMELVRMRSYDLCELASNLLGMKRDAPSNDSIASFFALRLFLLSKPVVVTSLLSKNRR</sequence>
<feature type="domain" description="DNA-directed DNA polymerase family B exonuclease" evidence="1">
    <location>
        <begin position="11"/>
        <end position="113"/>
    </location>
</feature>
<dbReference type="GO" id="GO:0003697">
    <property type="term" value="F:single-stranded DNA binding"/>
    <property type="evidence" value="ECO:0007669"/>
    <property type="project" value="TreeGrafter"/>
</dbReference>
<dbReference type="WBParaSite" id="GPUH_0000617901-mRNA-1">
    <property type="protein sequence ID" value="GPUH_0000617901-mRNA-1"/>
    <property type="gene ID" value="GPUH_0000617901"/>
</dbReference>
<name>A0A183DBT0_9BILA</name>
<dbReference type="InterPro" id="IPR036397">
    <property type="entry name" value="RNaseH_sf"/>
</dbReference>
<dbReference type="GO" id="GO:0003682">
    <property type="term" value="F:chromatin binding"/>
    <property type="evidence" value="ECO:0007669"/>
    <property type="project" value="TreeGrafter"/>
</dbReference>